<proteinExistence type="predicted"/>
<reference evidence="2 3" key="1">
    <citation type="submission" date="2019-04" db="EMBL/GenBank/DDBJ databases">
        <title>Shimia ponticola sp. nov., isolated from seawater.</title>
        <authorList>
            <person name="Kim Y.-O."/>
            <person name="Yoon J.-H."/>
        </authorList>
    </citation>
    <scope>NUCLEOTIDE SEQUENCE [LARGE SCALE GENOMIC DNA]</scope>
    <source>
        <strain evidence="2 3">MYP11</strain>
    </source>
</reference>
<accession>A0A4S4NFK7</accession>
<feature type="transmembrane region" description="Helical" evidence="1">
    <location>
        <begin position="47"/>
        <end position="66"/>
    </location>
</feature>
<dbReference type="Proteomes" id="UP000306602">
    <property type="component" value="Unassembled WGS sequence"/>
</dbReference>
<keyword evidence="1" id="KW-0472">Membrane</keyword>
<evidence type="ECO:0000256" key="1">
    <source>
        <dbReference type="SAM" id="Phobius"/>
    </source>
</evidence>
<comment type="caution">
    <text evidence="2">The sequence shown here is derived from an EMBL/GenBank/DDBJ whole genome shotgun (WGS) entry which is preliminary data.</text>
</comment>
<keyword evidence="1" id="KW-1133">Transmembrane helix</keyword>
<sequence length="140" mass="14457">MTDKRFEERLKRIAARTAQGAEVEMLAGVGETEVAVKAAAAVDKPRASLVLALAGAIVGFAAFRPLRDLVGIDALMTMPPETLLEIGTAQPMVGGAAIVLGLCALLSVFSLLRGRKAFKLMSFSWAALGAAFGGAIVSIG</sequence>
<dbReference type="EMBL" id="SRKY01000001">
    <property type="protein sequence ID" value="THH38374.1"/>
    <property type="molecule type" value="Genomic_DNA"/>
</dbReference>
<gene>
    <name evidence="2" type="ORF">E4Z66_02040</name>
</gene>
<evidence type="ECO:0000313" key="3">
    <source>
        <dbReference type="Proteomes" id="UP000306602"/>
    </source>
</evidence>
<evidence type="ECO:0000313" key="2">
    <source>
        <dbReference type="EMBL" id="THH38374.1"/>
    </source>
</evidence>
<keyword evidence="3" id="KW-1185">Reference proteome</keyword>
<feature type="transmembrane region" description="Helical" evidence="1">
    <location>
        <begin position="86"/>
        <end position="108"/>
    </location>
</feature>
<keyword evidence="1" id="KW-0812">Transmembrane</keyword>
<name>A0A4S4NFK7_9RHOB</name>
<organism evidence="2 3">
    <name type="scientific">Aliishimia ponticola</name>
    <dbReference type="NCBI Taxonomy" id="2499833"/>
    <lineage>
        <taxon>Bacteria</taxon>
        <taxon>Pseudomonadati</taxon>
        <taxon>Pseudomonadota</taxon>
        <taxon>Alphaproteobacteria</taxon>
        <taxon>Rhodobacterales</taxon>
        <taxon>Paracoccaceae</taxon>
        <taxon>Aliishimia</taxon>
    </lineage>
</organism>
<dbReference type="RefSeq" id="WP_136461267.1">
    <property type="nucleotide sequence ID" value="NZ_SRKY01000001.1"/>
</dbReference>
<protein>
    <submittedName>
        <fullName evidence="2">Uncharacterized protein</fullName>
    </submittedName>
</protein>
<dbReference type="AlphaFoldDB" id="A0A4S4NFK7"/>
<feature type="transmembrane region" description="Helical" evidence="1">
    <location>
        <begin position="120"/>
        <end position="139"/>
    </location>
</feature>